<proteinExistence type="predicted"/>
<comment type="caution">
    <text evidence="2">The sequence shown here is derived from an EMBL/GenBank/DDBJ whole genome shotgun (WGS) entry which is preliminary data.</text>
</comment>
<feature type="domain" description="Glycosyltransferase 2-like" evidence="1">
    <location>
        <begin position="13"/>
        <end position="124"/>
    </location>
</feature>
<accession>A0ABN0AAG0</accession>
<keyword evidence="2" id="KW-0328">Glycosyltransferase</keyword>
<dbReference type="PANTHER" id="PTHR43685:SF2">
    <property type="entry name" value="GLYCOSYLTRANSFERASE 2-LIKE DOMAIN-CONTAINING PROTEIN"/>
    <property type="match status" value="1"/>
</dbReference>
<dbReference type="EMBL" id="ADNT01000029">
    <property type="protein sequence ID" value="EFG50320.1"/>
    <property type="molecule type" value="Genomic_DNA"/>
</dbReference>
<evidence type="ECO:0000259" key="1">
    <source>
        <dbReference type="Pfam" id="PF00535"/>
    </source>
</evidence>
<protein>
    <submittedName>
        <fullName evidence="2">Glycosyltransferase, group 2 family protein</fullName>
        <ecNumber evidence="2">2.4.-.-</ecNumber>
    </submittedName>
</protein>
<dbReference type="PANTHER" id="PTHR43685">
    <property type="entry name" value="GLYCOSYLTRANSFERASE"/>
    <property type="match status" value="1"/>
</dbReference>
<dbReference type="InterPro" id="IPR050834">
    <property type="entry name" value="Glycosyltransf_2"/>
</dbReference>
<dbReference type="Gene3D" id="3.90.550.10">
    <property type="entry name" value="Spore Coat Polysaccharide Biosynthesis Protein SpsA, Chain A"/>
    <property type="match status" value="1"/>
</dbReference>
<dbReference type="InterPro" id="IPR001173">
    <property type="entry name" value="Glyco_trans_2-like"/>
</dbReference>
<keyword evidence="2" id="KW-0808">Transferase</keyword>
<dbReference type="CDD" id="cd00761">
    <property type="entry name" value="Glyco_tranf_GTA_type"/>
    <property type="match status" value="1"/>
</dbReference>
<dbReference type="GO" id="GO:0016757">
    <property type="term" value="F:glycosyltransferase activity"/>
    <property type="evidence" value="ECO:0007669"/>
    <property type="project" value="UniProtKB-KW"/>
</dbReference>
<keyword evidence="3" id="KW-1185">Reference proteome</keyword>
<gene>
    <name evidence="2" type="ORF">HMPREF0061_0326</name>
</gene>
<evidence type="ECO:0000313" key="2">
    <source>
        <dbReference type="EMBL" id="EFG50320.1"/>
    </source>
</evidence>
<dbReference type="EC" id="2.4.-.-" evidence="2"/>
<dbReference type="Proteomes" id="UP000003764">
    <property type="component" value="Unassembled WGS sequence"/>
</dbReference>
<sequence>MQKRVKMNKDLVSVIIPNYNRKSLIKQAIASVLSQTYPNIEIIIVDDCSTDGSVEEIEQLAIKYENVFGIYSKKNHGANYSRNLGVAKASGKYLAFLDSDDAFYKTKIEKQMKALLDDSTADIKFSTCLFEQKRNITENKFLSLNDIMINNILGGFSTLLVTREAYINVGGVDIEMESCQDWDLYLKLLTKYNGILIAEQLVYYDVQTDSISNNYDKVIAGHIKIFEKIKEINVQHQILTTNKLIYHQNRLLGSLNRYFEKRKIARKYYRKNLSLDFNAESILNYLSTFISSKLYNKIIQNWRSLLR</sequence>
<organism evidence="2 3">
    <name type="scientific">Aerococcus viridans (strain ATCC 11563 / DSM 20340 / CCUG 4311 / JCM 20461 / NBRC 12219 / NCTC 8251 / M1)</name>
    <dbReference type="NCBI Taxonomy" id="655812"/>
    <lineage>
        <taxon>Bacteria</taxon>
        <taxon>Bacillati</taxon>
        <taxon>Bacillota</taxon>
        <taxon>Bacilli</taxon>
        <taxon>Lactobacillales</taxon>
        <taxon>Aerococcaceae</taxon>
        <taxon>Aerococcus</taxon>
    </lineage>
</organism>
<dbReference type="InterPro" id="IPR029044">
    <property type="entry name" value="Nucleotide-diphossugar_trans"/>
</dbReference>
<dbReference type="Pfam" id="PF00535">
    <property type="entry name" value="Glycos_transf_2"/>
    <property type="match status" value="1"/>
</dbReference>
<reference evidence="2 3" key="1">
    <citation type="submission" date="2010-04" db="EMBL/GenBank/DDBJ databases">
        <authorList>
            <person name="Muzny D."/>
            <person name="Qin X."/>
            <person name="Deng J."/>
            <person name="Jiang H."/>
            <person name="Liu Y."/>
            <person name="Qu J."/>
            <person name="Song X.-Z."/>
            <person name="Zhang L."/>
            <person name="Thornton R."/>
            <person name="Coyle M."/>
            <person name="Francisco L."/>
            <person name="Jackson L."/>
            <person name="Javaid M."/>
            <person name="Korchina V."/>
            <person name="Kovar C."/>
            <person name="Mata R."/>
            <person name="Mathew T."/>
            <person name="Ngo R."/>
            <person name="Nguyen L."/>
            <person name="Nguyen N."/>
            <person name="Okwuonu G."/>
            <person name="Ongeri F."/>
            <person name="Pham C."/>
            <person name="Simmons D."/>
            <person name="Wilczek-Boney K."/>
            <person name="Hale W."/>
            <person name="Jakkamsetti A."/>
            <person name="Pham P."/>
            <person name="Ruth R."/>
            <person name="San Lucas F."/>
            <person name="Warren J."/>
            <person name="Zhang J."/>
            <person name="Zhao Z."/>
            <person name="Zhou C."/>
            <person name="Zhu D."/>
            <person name="Lee S."/>
            <person name="Bess C."/>
            <person name="Blankenburg K."/>
            <person name="Forbes L."/>
            <person name="Fu Q."/>
            <person name="Gubbala S."/>
            <person name="Hirani K."/>
            <person name="Jayaseelan J.C."/>
            <person name="Lara F."/>
            <person name="Munidasa M."/>
            <person name="Palculict T."/>
            <person name="Patil S."/>
            <person name="Pu L.-L."/>
            <person name="Saada N."/>
            <person name="Tang L."/>
            <person name="Weissenberger G."/>
            <person name="Zhu Y."/>
            <person name="Hemphill L."/>
            <person name="Shang Y."/>
            <person name="Youmans B."/>
            <person name="Ayvaz T."/>
            <person name="Ross M."/>
            <person name="Santibanez J."/>
            <person name="Aqrawi P."/>
            <person name="Gross S."/>
            <person name="Joshi V."/>
            <person name="Fowler G."/>
            <person name="Nazareth L."/>
            <person name="Reid J."/>
            <person name="Worley K."/>
            <person name="Petrosino J."/>
            <person name="Highlander S."/>
            <person name="Gibbs R."/>
            <person name="Gibbs R."/>
        </authorList>
    </citation>
    <scope>NUCLEOTIDE SEQUENCE [LARGE SCALE GENOMIC DNA]</scope>
    <source>
        <strain evidence="2 3">ATCC 11563</strain>
    </source>
</reference>
<dbReference type="SUPFAM" id="SSF53448">
    <property type="entry name" value="Nucleotide-diphospho-sugar transferases"/>
    <property type="match status" value="1"/>
</dbReference>
<name>A0ABN0AAG0_AERVM</name>
<evidence type="ECO:0000313" key="3">
    <source>
        <dbReference type="Proteomes" id="UP000003764"/>
    </source>
</evidence>